<dbReference type="EMBL" id="JAGRRH010000027">
    <property type="protein sequence ID" value="KAG7340792.1"/>
    <property type="molecule type" value="Genomic_DNA"/>
</dbReference>
<evidence type="ECO:0000313" key="2">
    <source>
        <dbReference type="EMBL" id="KAG7340792.1"/>
    </source>
</evidence>
<gene>
    <name evidence="2" type="ORF">IV203_024335</name>
</gene>
<accession>A0A9K3KC28</accession>
<evidence type="ECO:0000313" key="3">
    <source>
        <dbReference type="Proteomes" id="UP000693970"/>
    </source>
</evidence>
<reference evidence="2" key="2">
    <citation type="submission" date="2021-04" db="EMBL/GenBank/DDBJ databases">
        <authorList>
            <person name="Podell S."/>
        </authorList>
    </citation>
    <scope>NUCLEOTIDE SEQUENCE</scope>
    <source>
        <strain evidence="2">Hildebrandi</strain>
    </source>
</reference>
<name>A0A9K3KC28_9STRA</name>
<protein>
    <submittedName>
        <fullName evidence="2">Uncharacterized protein</fullName>
    </submittedName>
</protein>
<proteinExistence type="predicted"/>
<evidence type="ECO:0000256" key="1">
    <source>
        <dbReference type="SAM" id="MobiDB-lite"/>
    </source>
</evidence>
<feature type="region of interest" description="Disordered" evidence="1">
    <location>
        <begin position="160"/>
        <end position="181"/>
    </location>
</feature>
<dbReference type="AlphaFoldDB" id="A0A9K3KC28"/>
<dbReference type="OrthoDB" id="6378515at2759"/>
<sequence length="230" mass="26453">MIHNVRVISERASLDLCGDETTWGHQGYGEKGSGVLQRIMNKPGITKGMQTVLLCDAYRFRVYAYHHRHKMHKGWPEWSKKQDPTEVRSLMETISGGDELMNWLGTNGYSATMTCRRDRLPSDIPRHFLHHEKTDPGSKPAKCARFTKYSQCNELEQEVDRKEGLRKSDRQNKTSMGNRDEYSKTTLLEDVRADRYCRLNVAQVQDLQQIIQVLALIEESCVGYGCRDGV</sequence>
<comment type="caution">
    <text evidence="2">The sequence shown here is derived from an EMBL/GenBank/DDBJ whole genome shotgun (WGS) entry which is preliminary data.</text>
</comment>
<organism evidence="2 3">
    <name type="scientific">Nitzschia inconspicua</name>
    <dbReference type="NCBI Taxonomy" id="303405"/>
    <lineage>
        <taxon>Eukaryota</taxon>
        <taxon>Sar</taxon>
        <taxon>Stramenopiles</taxon>
        <taxon>Ochrophyta</taxon>
        <taxon>Bacillariophyta</taxon>
        <taxon>Bacillariophyceae</taxon>
        <taxon>Bacillariophycidae</taxon>
        <taxon>Bacillariales</taxon>
        <taxon>Bacillariaceae</taxon>
        <taxon>Nitzschia</taxon>
    </lineage>
</organism>
<reference evidence="2" key="1">
    <citation type="journal article" date="2021" name="Sci. Rep.">
        <title>Diploid genomic architecture of Nitzschia inconspicua, an elite biomass production diatom.</title>
        <authorList>
            <person name="Oliver A."/>
            <person name="Podell S."/>
            <person name="Pinowska A."/>
            <person name="Traller J.C."/>
            <person name="Smith S.R."/>
            <person name="McClure R."/>
            <person name="Beliaev A."/>
            <person name="Bohutskyi P."/>
            <person name="Hill E.A."/>
            <person name="Rabines A."/>
            <person name="Zheng H."/>
            <person name="Allen L.Z."/>
            <person name="Kuo A."/>
            <person name="Grigoriev I.V."/>
            <person name="Allen A.E."/>
            <person name="Hazlebeck D."/>
            <person name="Allen E.E."/>
        </authorList>
    </citation>
    <scope>NUCLEOTIDE SEQUENCE</scope>
    <source>
        <strain evidence="2">Hildebrandi</strain>
    </source>
</reference>
<keyword evidence="3" id="KW-1185">Reference proteome</keyword>
<dbReference type="Proteomes" id="UP000693970">
    <property type="component" value="Unassembled WGS sequence"/>
</dbReference>